<name>B6GXF2_PENRW</name>
<dbReference type="AlphaFoldDB" id="B6GXF2"/>
<reference evidence="2 3" key="1">
    <citation type="journal article" date="2008" name="Nat. Biotechnol.">
        <title>Genome sequencing and analysis of the filamentous fungus Penicillium chrysogenum.</title>
        <authorList>
            <person name="van den Berg M.A."/>
            <person name="Albang R."/>
            <person name="Albermann K."/>
            <person name="Badger J.H."/>
            <person name="Daran J.-M."/>
            <person name="Driessen A.J.M."/>
            <person name="Garcia-Estrada C."/>
            <person name="Fedorova N.D."/>
            <person name="Harris D.M."/>
            <person name="Heijne W.H.M."/>
            <person name="Joardar V.S."/>
            <person name="Kiel J.A.K.W."/>
            <person name="Kovalchuk A."/>
            <person name="Martin J.F."/>
            <person name="Nierman W.C."/>
            <person name="Nijland J.G."/>
            <person name="Pronk J.T."/>
            <person name="Roubos J.A."/>
            <person name="van der Klei I.J."/>
            <person name="van Peij N.N.M.E."/>
            <person name="Veenhuis M."/>
            <person name="von Doehren H."/>
            <person name="Wagner C."/>
            <person name="Wortman J.R."/>
            <person name="Bovenberg R.A.L."/>
        </authorList>
    </citation>
    <scope>NUCLEOTIDE SEQUENCE [LARGE SCALE GENOMIC DNA]</scope>
    <source>
        <strain evidence="3">ATCC 28089 / DSM 1075 / NRRL 1951 / Wisconsin 54-1255</strain>
    </source>
</reference>
<sequence length="324" mass="36124">MSDKSATITARRALALPEIVGGILVWLDKGPINWLLDCALVNNTWFHEAIRILWSDLEAHEIFLEEAMMGISPDRRQMYANLVKIASVATYLPETEPVFQPALESVVFPQLHTSYLVLAFHGSGTDKCIRIPALNMPSLQTLYVEYATPLNMPGTIKHAVGPRYLYPDQWDYLADQISKLFPRLVNVQVGIPAILYVAGFETLSERLPNLKLISFEDILSLSDVDSSEGDTVSEHSDSEDSDEEDSDDQDLNSDSDDQDADDEDTDEEGTTYTYTVNAVHASGFLAFWRSKTNGGVKCMMDAMGTEVQNYNVLGDLDNSYVNHL</sequence>
<evidence type="ECO:0000313" key="2">
    <source>
        <dbReference type="EMBL" id="CAP80777.1"/>
    </source>
</evidence>
<dbReference type="OMA" id="WDYLADQ"/>
<dbReference type="KEGG" id="pcs:N7525_001432"/>
<accession>B6GXF2</accession>
<evidence type="ECO:0000256" key="1">
    <source>
        <dbReference type="SAM" id="MobiDB-lite"/>
    </source>
</evidence>
<dbReference type="OrthoDB" id="2305901at2759"/>
<dbReference type="GeneID" id="8307543"/>
<feature type="region of interest" description="Disordered" evidence="1">
    <location>
        <begin position="225"/>
        <end position="268"/>
    </location>
</feature>
<organism evidence="2 3">
    <name type="scientific">Penicillium rubens (strain ATCC 28089 / DSM 1075 / NRRL 1951 / Wisconsin 54-1255)</name>
    <name type="common">Penicillium chrysogenum</name>
    <dbReference type="NCBI Taxonomy" id="500485"/>
    <lineage>
        <taxon>Eukaryota</taxon>
        <taxon>Fungi</taxon>
        <taxon>Dikarya</taxon>
        <taxon>Ascomycota</taxon>
        <taxon>Pezizomycotina</taxon>
        <taxon>Eurotiomycetes</taxon>
        <taxon>Eurotiomycetidae</taxon>
        <taxon>Eurotiales</taxon>
        <taxon>Aspergillaceae</taxon>
        <taxon>Penicillium</taxon>
        <taxon>Penicillium chrysogenum species complex</taxon>
    </lineage>
</organism>
<dbReference type="VEuPathDB" id="FungiDB:PCH_Pc12g11500"/>
<proteinExistence type="predicted"/>
<gene>
    <name evidence="2" type="ORF">Pc12g11500</name>
    <name evidence="2" type="ORF">PCH_Pc12g11500</name>
</gene>
<keyword evidence="3" id="KW-1185">Reference proteome</keyword>
<dbReference type="Proteomes" id="UP000000724">
    <property type="component" value="Contig Pc00c12"/>
</dbReference>
<evidence type="ECO:0000313" key="3">
    <source>
        <dbReference type="Proteomes" id="UP000000724"/>
    </source>
</evidence>
<dbReference type="HOGENOM" id="CLU_074405_0_0_1"/>
<feature type="compositionally biased region" description="Acidic residues" evidence="1">
    <location>
        <begin position="239"/>
        <end position="268"/>
    </location>
</feature>
<dbReference type="EMBL" id="AM920427">
    <property type="protein sequence ID" value="CAP80777.1"/>
    <property type="molecule type" value="Genomic_DNA"/>
</dbReference>
<dbReference type="eggNOG" id="ENOG502SUBQ">
    <property type="taxonomic scope" value="Eukaryota"/>
</dbReference>
<protein>
    <submittedName>
        <fullName evidence="2">Uncharacterized protein</fullName>
    </submittedName>
</protein>